<name>A0A951UGH5_9NOST</name>
<protein>
    <submittedName>
        <fullName evidence="1">Uncharacterized protein</fullName>
    </submittedName>
</protein>
<proteinExistence type="predicted"/>
<evidence type="ECO:0000313" key="2">
    <source>
        <dbReference type="Proteomes" id="UP000715781"/>
    </source>
</evidence>
<reference evidence="1" key="2">
    <citation type="journal article" date="2022" name="Microbiol. Resour. Announc.">
        <title>Metagenome Sequencing to Explore Phylogenomics of Terrestrial Cyanobacteria.</title>
        <authorList>
            <person name="Ward R.D."/>
            <person name="Stajich J.E."/>
            <person name="Johansen J.R."/>
            <person name="Huntemann M."/>
            <person name="Clum A."/>
            <person name="Foster B."/>
            <person name="Foster B."/>
            <person name="Roux S."/>
            <person name="Palaniappan K."/>
            <person name="Varghese N."/>
            <person name="Mukherjee S."/>
            <person name="Reddy T.B.K."/>
            <person name="Daum C."/>
            <person name="Copeland A."/>
            <person name="Chen I.A."/>
            <person name="Ivanova N.N."/>
            <person name="Kyrpides N.C."/>
            <person name="Shapiro N."/>
            <person name="Eloe-Fadrosh E.A."/>
            <person name="Pietrasiak N."/>
        </authorList>
    </citation>
    <scope>NUCLEOTIDE SEQUENCE</scope>
    <source>
        <strain evidence="1">JT2-VF2</strain>
    </source>
</reference>
<organism evidence="1 2">
    <name type="scientific">Mojavia pulchra JT2-VF2</name>
    <dbReference type="NCBI Taxonomy" id="287848"/>
    <lineage>
        <taxon>Bacteria</taxon>
        <taxon>Bacillati</taxon>
        <taxon>Cyanobacteriota</taxon>
        <taxon>Cyanophyceae</taxon>
        <taxon>Nostocales</taxon>
        <taxon>Nostocaceae</taxon>
    </lineage>
</organism>
<dbReference type="Proteomes" id="UP000715781">
    <property type="component" value="Unassembled WGS sequence"/>
</dbReference>
<dbReference type="AlphaFoldDB" id="A0A951UGH5"/>
<dbReference type="EMBL" id="JAHHHN010000007">
    <property type="protein sequence ID" value="MBW4562323.1"/>
    <property type="molecule type" value="Genomic_DNA"/>
</dbReference>
<evidence type="ECO:0000313" key="1">
    <source>
        <dbReference type="EMBL" id="MBW4562323.1"/>
    </source>
</evidence>
<reference evidence="1" key="1">
    <citation type="submission" date="2021-05" db="EMBL/GenBank/DDBJ databases">
        <authorList>
            <person name="Pietrasiak N."/>
            <person name="Ward R."/>
            <person name="Stajich J.E."/>
            <person name="Kurbessoian T."/>
        </authorList>
    </citation>
    <scope>NUCLEOTIDE SEQUENCE</scope>
    <source>
        <strain evidence="1">JT2-VF2</strain>
    </source>
</reference>
<sequence length="74" mass="8442">MSTVPRQLEERVAILEAKVARLKSQLEVVSLPTKAWWERIAGTFADNSAYDEAMQLGREYRESLRSDSVESRDA</sequence>
<accession>A0A951UGH5</accession>
<comment type="caution">
    <text evidence="1">The sequence shown here is derived from an EMBL/GenBank/DDBJ whole genome shotgun (WGS) entry which is preliminary data.</text>
</comment>
<gene>
    <name evidence="1" type="ORF">KME32_14455</name>
</gene>